<evidence type="ECO:0000313" key="9">
    <source>
        <dbReference type="EMBL" id="PSK97417.1"/>
    </source>
</evidence>
<dbReference type="PANTHER" id="PTHR13604:SF0">
    <property type="entry name" value="ABASIC SITE PROCESSING PROTEIN HMCES"/>
    <property type="match status" value="1"/>
</dbReference>
<keyword evidence="10" id="KW-1185">Reference proteome</keyword>
<organism evidence="9 10">
    <name type="scientific">Murinocardiopsis flavida</name>
    <dbReference type="NCBI Taxonomy" id="645275"/>
    <lineage>
        <taxon>Bacteria</taxon>
        <taxon>Bacillati</taxon>
        <taxon>Actinomycetota</taxon>
        <taxon>Actinomycetes</taxon>
        <taxon>Streptosporangiales</taxon>
        <taxon>Nocardiopsidaceae</taxon>
        <taxon>Murinocardiopsis</taxon>
    </lineage>
</organism>
<dbReference type="SUPFAM" id="SSF143081">
    <property type="entry name" value="BB1717-like"/>
    <property type="match status" value="1"/>
</dbReference>
<reference evidence="9 10" key="1">
    <citation type="submission" date="2018-03" db="EMBL/GenBank/DDBJ databases">
        <title>Genomic Encyclopedia of Archaeal and Bacterial Type Strains, Phase II (KMG-II): from individual species to whole genera.</title>
        <authorList>
            <person name="Goeker M."/>
        </authorList>
    </citation>
    <scope>NUCLEOTIDE SEQUENCE [LARGE SCALE GENOMIC DNA]</scope>
    <source>
        <strain evidence="9 10">DSM 45312</strain>
    </source>
</reference>
<dbReference type="Pfam" id="PF02586">
    <property type="entry name" value="SRAP"/>
    <property type="match status" value="1"/>
</dbReference>
<evidence type="ECO:0000256" key="4">
    <source>
        <dbReference type="ARBA" id="ARBA00022801"/>
    </source>
</evidence>
<keyword evidence="6" id="KW-0238">DNA-binding</keyword>
<comment type="similarity">
    <text evidence="1 8">Belongs to the SOS response-associated peptidase family.</text>
</comment>
<comment type="caution">
    <text evidence="9">The sequence shown here is derived from an EMBL/GenBank/DDBJ whole genome shotgun (WGS) entry which is preliminary data.</text>
</comment>
<keyword evidence="3" id="KW-0227">DNA damage</keyword>
<evidence type="ECO:0000256" key="2">
    <source>
        <dbReference type="ARBA" id="ARBA00022670"/>
    </source>
</evidence>
<protein>
    <recommendedName>
        <fullName evidence="8">Abasic site processing protein</fullName>
        <ecNumber evidence="8">3.4.-.-</ecNumber>
    </recommendedName>
</protein>
<evidence type="ECO:0000256" key="8">
    <source>
        <dbReference type="RuleBase" id="RU364100"/>
    </source>
</evidence>
<keyword evidence="2 8" id="KW-0645">Protease</keyword>
<evidence type="ECO:0000256" key="1">
    <source>
        <dbReference type="ARBA" id="ARBA00008136"/>
    </source>
</evidence>
<evidence type="ECO:0000256" key="7">
    <source>
        <dbReference type="ARBA" id="ARBA00023239"/>
    </source>
</evidence>
<evidence type="ECO:0000313" key="10">
    <source>
        <dbReference type="Proteomes" id="UP000240542"/>
    </source>
</evidence>
<dbReference type="GO" id="GO:0008233">
    <property type="term" value="F:peptidase activity"/>
    <property type="evidence" value="ECO:0007669"/>
    <property type="project" value="UniProtKB-KW"/>
</dbReference>
<dbReference type="InterPro" id="IPR036590">
    <property type="entry name" value="SRAP-like"/>
</dbReference>
<sequence length="295" mass="31645">MRRPTLGAMCGRFAQSRTQSQLRLAFDLPEEAAPGGPAGSGARTWPPTDDLAADHNIAPGRSVYAVLGSPPGAVAERAVPPGPRHLATLRWGLVPSWARDAAVGYRMINARSETVAEKPAFRTAFAHRRCLLPADAYYEWQLLSADGAEPGTSPATDPAHASRKAKAAKRPYAIGYSDGTPLALAGLFERWRDPEVPDDDPAAWVWSCAVITAEAAPELGHIHERMPVVVPPEHFGTWLDPSAGLGDLRRTMELTPAAAFEVRQVGTAVNSVRNNGPELLAEAEPEPEPQDATLF</sequence>
<evidence type="ECO:0000256" key="3">
    <source>
        <dbReference type="ARBA" id="ARBA00022763"/>
    </source>
</evidence>
<dbReference type="EMBL" id="PYGA01000008">
    <property type="protein sequence ID" value="PSK97417.1"/>
    <property type="molecule type" value="Genomic_DNA"/>
</dbReference>
<dbReference type="GO" id="GO:0003697">
    <property type="term" value="F:single-stranded DNA binding"/>
    <property type="evidence" value="ECO:0007669"/>
    <property type="project" value="InterPro"/>
</dbReference>
<dbReference type="Gene3D" id="3.90.1680.10">
    <property type="entry name" value="SOS response associated peptidase-like"/>
    <property type="match status" value="1"/>
</dbReference>
<dbReference type="Proteomes" id="UP000240542">
    <property type="component" value="Unassembled WGS sequence"/>
</dbReference>
<dbReference type="EC" id="3.4.-.-" evidence="8"/>
<dbReference type="GO" id="GO:0016829">
    <property type="term" value="F:lyase activity"/>
    <property type="evidence" value="ECO:0007669"/>
    <property type="project" value="UniProtKB-KW"/>
</dbReference>
<accession>A0A2P8DJL5</accession>
<dbReference type="InterPro" id="IPR003738">
    <property type="entry name" value="SRAP"/>
</dbReference>
<dbReference type="AlphaFoldDB" id="A0A2P8DJL5"/>
<name>A0A2P8DJL5_9ACTN</name>
<proteinExistence type="inferred from homology"/>
<dbReference type="PANTHER" id="PTHR13604">
    <property type="entry name" value="DC12-RELATED"/>
    <property type="match status" value="1"/>
</dbReference>
<dbReference type="GO" id="GO:0106300">
    <property type="term" value="P:protein-DNA covalent cross-linking repair"/>
    <property type="evidence" value="ECO:0007669"/>
    <property type="project" value="InterPro"/>
</dbReference>
<evidence type="ECO:0000256" key="5">
    <source>
        <dbReference type="ARBA" id="ARBA00023124"/>
    </source>
</evidence>
<gene>
    <name evidence="9" type="ORF">CLV63_108137</name>
</gene>
<keyword evidence="4 8" id="KW-0378">Hydrolase</keyword>
<dbReference type="GO" id="GO:0006508">
    <property type="term" value="P:proteolysis"/>
    <property type="evidence" value="ECO:0007669"/>
    <property type="project" value="UniProtKB-KW"/>
</dbReference>
<keyword evidence="5" id="KW-0190">Covalent protein-DNA linkage</keyword>
<evidence type="ECO:0000256" key="6">
    <source>
        <dbReference type="ARBA" id="ARBA00023125"/>
    </source>
</evidence>
<keyword evidence="7" id="KW-0456">Lyase</keyword>